<comment type="caution">
    <text evidence="2">The sequence shown here is derived from an EMBL/GenBank/DDBJ whole genome shotgun (WGS) entry which is preliminary data.</text>
</comment>
<gene>
    <name evidence="2" type="ORF">FBEOM_9218</name>
</gene>
<dbReference type="InterPro" id="IPR010730">
    <property type="entry name" value="HET"/>
</dbReference>
<reference evidence="2" key="1">
    <citation type="journal article" date="2017" name="Mycologia">
        <title>Fusarium algeriense, sp. nov., a novel toxigenic crown rot pathogen of durum wheat from Algeria is nested in the Fusarium burgessii species complex.</title>
        <authorList>
            <person name="Laraba I."/>
            <person name="Keddad A."/>
            <person name="Boureghda H."/>
            <person name="Abdallah N."/>
            <person name="Vaughan M.M."/>
            <person name="Proctor R.H."/>
            <person name="Busman M."/>
            <person name="O'Donnell K."/>
        </authorList>
    </citation>
    <scope>NUCLEOTIDE SEQUENCE</scope>
    <source>
        <strain evidence="2">NRRL 25174</strain>
    </source>
</reference>
<dbReference type="PANTHER" id="PTHR33112">
    <property type="entry name" value="DOMAIN PROTEIN, PUTATIVE-RELATED"/>
    <property type="match status" value="1"/>
</dbReference>
<name>A0A9P5AEH7_9HYPO</name>
<dbReference type="Proteomes" id="UP000730481">
    <property type="component" value="Unassembled WGS sequence"/>
</dbReference>
<accession>A0A9P5AEH7</accession>
<dbReference type="PANTHER" id="PTHR33112:SF9">
    <property type="entry name" value="HETEROKARYON INCOMPATIBILITY DOMAIN-CONTAINING PROTEIN"/>
    <property type="match status" value="1"/>
</dbReference>
<proteinExistence type="predicted"/>
<protein>
    <recommendedName>
        <fullName evidence="1">Heterokaryon incompatibility domain-containing protein</fullName>
    </recommendedName>
</protein>
<sequence>MRAEHRHLPKTIPIRLIEVGSSDEGIAPRIVTSSQISQDVDYLALSYAWGSGHDFAKTTASSLDEMTTCLPWDRLAKTVQDAVMFTRKLGFAYLWVDALCILQSEGPDDKRHRDDWSYEAARFGQYYENATVTIAASGAISSQQGLFLGRPALDFDPDPVTITINRVSGDTTLVIVQPPGPSWEASIQHAPLLSRGWAIQERVLSKRILHFGANSLLWECRECQTTEANPDTSDIKIYGWGNERFVSAFQDLEDKSMDEVIQLWHHFIQSYSRTDFSFDRDKLPALSGIAKRVQNRFPQGYIAGIWESAIPQGLLWTVWGREEIDAEPSGDINLPSWCWAAAAQSIRFLFIMSFEAYRYITLQVKSWSVKTNGAQTSGQILQAKLNVFGPVKSFNLYDLNLAFVFGPEAFDRKGKRIESEASKGIHRPEDRIAYMDNVNFLECINKNYICILVAKLLPTRYDQTEKRAIGAGLILQPTGRAGAITQYKRIGVLCLSLEEYWSNVQEEIVELV</sequence>
<dbReference type="OrthoDB" id="3789824at2759"/>
<feature type="domain" description="Heterokaryon incompatibility" evidence="1">
    <location>
        <begin position="42"/>
        <end position="201"/>
    </location>
</feature>
<dbReference type="AlphaFoldDB" id="A0A9P5AEH7"/>
<dbReference type="EMBL" id="PVQB02000458">
    <property type="protein sequence ID" value="KAF4336919.1"/>
    <property type="molecule type" value="Genomic_DNA"/>
</dbReference>
<evidence type="ECO:0000259" key="1">
    <source>
        <dbReference type="Pfam" id="PF06985"/>
    </source>
</evidence>
<evidence type="ECO:0000313" key="3">
    <source>
        <dbReference type="Proteomes" id="UP000730481"/>
    </source>
</evidence>
<keyword evidence="3" id="KW-1185">Reference proteome</keyword>
<evidence type="ECO:0000313" key="2">
    <source>
        <dbReference type="EMBL" id="KAF4336919.1"/>
    </source>
</evidence>
<organism evidence="2 3">
    <name type="scientific">Fusarium beomiforme</name>
    <dbReference type="NCBI Taxonomy" id="44412"/>
    <lineage>
        <taxon>Eukaryota</taxon>
        <taxon>Fungi</taxon>
        <taxon>Dikarya</taxon>
        <taxon>Ascomycota</taxon>
        <taxon>Pezizomycotina</taxon>
        <taxon>Sordariomycetes</taxon>
        <taxon>Hypocreomycetidae</taxon>
        <taxon>Hypocreales</taxon>
        <taxon>Nectriaceae</taxon>
        <taxon>Fusarium</taxon>
        <taxon>Fusarium burgessii species complex</taxon>
    </lineage>
</organism>
<dbReference type="Pfam" id="PF06985">
    <property type="entry name" value="HET"/>
    <property type="match status" value="1"/>
</dbReference>
<reference evidence="2" key="2">
    <citation type="submission" date="2020-02" db="EMBL/GenBank/DDBJ databases">
        <title>Identification and distribution of gene clusters putatively required for synthesis of sphingolipid metabolism inhibitors in phylogenetically diverse species of the filamentous fungus Fusarium.</title>
        <authorList>
            <person name="Kim H.-S."/>
            <person name="Busman M."/>
            <person name="Brown D.W."/>
            <person name="Divon H."/>
            <person name="Uhlig S."/>
            <person name="Proctor R.H."/>
        </authorList>
    </citation>
    <scope>NUCLEOTIDE SEQUENCE</scope>
    <source>
        <strain evidence="2">NRRL 25174</strain>
    </source>
</reference>